<feature type="compositionally biased region" description="Low complexity" evidence="1">
    <location>
        <begin position="451"/>
        <end position="464"/>
    </location>
</feature>
<keyword evidence="3" id="KW-1185">Reference proteome</keyword>
<dbReference type="AlphaFoldDB" id="A0A1C7MHM5"/>
<dbReference type="Proteomes" id="UP000092993">
    <property type="component" value="Unassembled WGS sequence"/>
</dbReference>
<evidence type="ECO:0000313" key="3">
    <source>
        <dbReference type="Proteomes" id="UP000092993"/>
    </source>
</evidence>
<evidence type="ECO:0000256" key="1">
    <source>
        <dbReference type="SAM" id="MobiDB-lite"/>
    </source>
</evidence>
<sequence length="642" mass="67986">MKQAIGGRSLSNGDRLKIIKNETALAYEQESDEVKASIKAEADATRIPDIEDADVLESTPASYQQAIDGQSAMIITFFETLSKETGWVIQFSVVHRYHFGTTPEGHNFAQTTTKYKETYAQPYGNFVNLCFPFSLCAFIKNSSVMSPEPLLSTDIPCMPSDKDTSSPPTISSFTEGGSCSSPANLATGDTSHALTPMSPENIASPMPILDNLPARVVPDVLDPASAPLSLTSNDISTLRVSNVQTPILTVPNDHSLVPQVSRNPPPVSQPTDDHVSISQVFPGNGTILSMPDISASSDTPPSSSPSFENISAPLVQAGLKPTDIVFPPFGNDMFSGLGFSLDPTFASADSNMADFPFDSAAFPSLDSNMTGFTLNPVFASPDPHLAALNFAHNFDFSMACAASAPQNLESGMTSDSFLSQMQTGIQPVLSDATNLFYSNTVSSHTESDTRASPPSSVSLSGSHSAISSALPAPSTHLQSVTLTADPPAFTFSDIVVDIAFPSPHAPDALSSTSPARAEIATTAVSELAPTPPSSVSLPQAGIATATASEPFPTQEAVAQNLTVTTPECVPPPNQESTTVSTKAPRRRPQREATPPLDLSGGRGRRQRWVAQNHEPTLLGHTRIAAVSKENSEPPKKRQKTTR</sequence>
<feature type="compositionally biased region" description="Polar residues" evidence="1">
    <location>
        <begin position="165"/>
        <end position="193"/>
    </location>
</feature>
<comment type="caution">
    <text evidence="2">The sequence shown here is derived from an EMBL/GenBank/DDBJ whole genome shotgun (WGS) entry which is preliminary data.</text>
</comment>
<feature type="region of interest" description="Disordered" evidence="1">
    <location>
        <begin position="565"/>
        <end position="642"/>
    </location>
</feature>
<evidence type="ECO:0000313" key="2">
    <source>
        <dbReference type="EMBL" id="OBZ74524.1"/>
    </source>
</evidence>
<dbReference type="EMBL" id="LUGG01000005">
    <property type="protein sequence ID" value="OBZ74524.1"/>
    <property type="molecule type" value="Genomic_DNA"/>
</dbReference>
<name>A0A1C7MHM5_GRIFR</name>
<accession>A0A1C7MHM5</accession>
<feature type="region of interest" description="Disordered" evidence="1">
    <location>
        <begin position="158"/>
        <end position="199"/>
    </location>
</feature>
<protein>
    <submittedName>
        <fullName evidence="2">Uncharacterized protein</fullName>
    </submittedName>
</protein>
<dbReference type="STRING" id="5627.A0A1C7MHM5"/>
<proteinExistence type="predicted"/>
<organism evidence="2 3">
    <name type="scientific">Grifola frondosa</name>
    <name type="common">Maitake</name>
    <name type="synonym">Polyporus frondosus</name>
    <dbReference type="NCBI Taxonomy" id="5627"/>
    <lineage>
        <taxon>Eukaryota</taxon>
        <taxon>Fungi</taxon>
        <taxon>Dikarya</taxon>
        <taxon>Basidiomycota</taxon>
        <taxon>Agaricomycotina</taxon>
        <taxon>Agaricomycetes</taxon>
        <taxon>Polyporales</taxon>
        <taxon>Grifolaceae</taxon>
        <taxon>Grifola</taxon>
    </lineage>
</organism>
<feature type="region of interest" description="Disordered" evidence="1">
    <location>
        <begin position="444"/>
        <end position="464"/>
    </location>
</feature>
<gene>
    <name evidence="2" type="ORF">A0H81_05784</name>
</gene>
<reference evidence="2 3" key="1">
    <citation type="submission" date="2016-03" db="EMBL/GenBank/DDBJ databases">
        <title>Whole genome sequencing of Grifola frondosa 9006-11.</title>
        <authorList>
            <person name="Min B."/>
            <person name="Park H."/>
            <person name="Kim J.-G."/>
            <person name="Cho H."/>
            <person name="Oh Y.-L."/>
            <person name="Kong W.-S."/>
            <person name="Choi I.-G."/>
        </authorList>
    </citation>
    <scope>NUCLEOTIDE SEQUENCE [LARGE SCALE GENOMIC DNA]</scope>
    <source>
        <strain evidence="2 3">9006-11</strain>
    </source>
</reference>
<dbReference type="OrthoDB" id="2674606at2759"/>